<feature type="binding site" description="covalent" evidence="6">
    <location>
        <position position="76"/>
    </location>
    <ligand>
        <name>heme c</name>
        <dbReference type="ChEBI" id="CHEBI:61717"/>
    </ligand>
</feature>
<protein>
    <submittedName>
        <fullName evidence="9">Cytochrome c</fullName>
    </submittedName>
</protein>
<feature type="binding site" description="covalent" evidence="6">
    <location>
        <position position="80"/>
    </location>
    <ligand>
        <name>heme c</name>
        <dbReference type="ChEBI" id="CHEBI:61717"/>
    </ligand>
</feature>
<keyword evidence="1" id="KW-0813">Transport</keyword>
<keyword evidence="4" id="KW-0249">Electron transport</keyword>
<name>A0A2T0TSD6_9SPHI</name>
<dbReference type="InterPro" id="IPR002324">
    <property type="entry name" value="Cyt_c_ID"/>
</dbReference>
<dbReference type="PRINTS" id="PR00606">
    <property type="entry name" value="CYTCHROMECID"/>
</dbReference>
<keyword evidence="5 6" id="KW-0408">Iron</keyword>
<dbReference type="Proteomes" id="UP000238034">
    <property type="component" value="Unassembled WGS sequence"/>
</dbReference>
<sequence length="147" mass="15614">MKKLIFLLAVAMTTACGNQSEKGNSRDSVSAGDMAAATRQSEVDTNVNDIGTNRSAGSPPSGSFEKGAQLISSSDCLSCHKEKIKIIGPAYEEVAEKYEATDKNIDMLASKIIDGGSGAWGDIPMTPHPSISRSDAKEMVRYILSLK</sequence>
<feature type="compositionally biased region" description="Polar residues" evidence="7">
    <location>
        <begin position="18"/>
        <end position="28"/>
    </location>
</feature>
<evidence type="ECO:0000313" key="10">
    <source>
        <dbReference type="Proteomes" id="UP000238034"/>
    </source>
</evidence>
<evidence type="ECO:0000256" key="6">
    <source>
        <dbReference type="PIRSR" id="PIRSR602324-1"/>
    </source>
</evidence>
<comment type="PTM">
    <text evidence="6">Binds 1 heme c group covalently per subunit.</text>
</comment>
<dbReference type="SUPFAM" id="SSF46626">
    <property type="entry name" value="Cytochrome c"/>
    <property type="match status" value="1"/>
</dbReference>
<dbReference type="AlphaFoldDB" id="A0A2T0TSD6"/>
<feature type="region of interest" description="Disordered" evidence="7">
    <location>
        <begin position="18"/>
        <end position="65"/>
    </location>
</feature>
<accession>A0A2T0TSD6</accession>
<dbReference type="Gene3D" id="1.10.760.10">
    <property type="entry name" value="Cytochrome c-like domain"/>
    <property type="match status" value="1"/>
</dbReference>
<keyword evidence="3 6" id="KW-0479">Metal-binding</keyword>
<comment type="caution">
    <text evidence="9">The sequence shown here is derived from an EMBL/GenBank/DDBJ whole genome shotgun (WGS) entry which is preliminary data.</text>
</comment>
<proteinExistence type="predicted"/>
<evidence type="ECO:0000259" key="8">
    <source>
        <dbReference type="PROSITE" id="PS51007"/>
    </source>
</evidence>
<feature type="domain" description="Cytochrome c" evidence="8">
    <location>
        <begin position="62"/>
        <end position="147"/>
    </location>
</feature>
<dbReference type="InterPro" id="IPR009056">
    <property type="entry name" value="Cyt_c-like_dom"/>
</dbReference>
<dbReference type="PROSITE" id="PS51007">
    <property type="entry name" value="CYTC"/>
    <property type="match status" value="1"/>
</dbReference>
<dbReference type="GO" id="GO:0009055">
    <property type="term" value="F:electron transfer activity"/>
    <property type="evidence" value="ECO:0007669"/>
    <property type="project" value="InterPro"/>
</dbReference>
<evidence type="ECO:0000256" key="4">
    <source>
        <dbReference type="ARBA" id="ARBA00022982"/>
    </source>
</evidence>
<evidence type="ECO:0000256" key="3">
    <source>
        <dbReference type="ARBA" id="ARBA00022723"/>
    </source>
</evidence>
<evidence type="ECO:0000256" key="7">
    <source>
        <dbReference type="SAM" id="MobiDB-lite"/>
    </source>
</evidence>
<feature type="binding site" description="covalent" evidence="6">
    <location>
        <position position="125"/>
    </location>
    <ligand>
        <name>heme c</name>
        <dbReference type="ChEBI" id="CHEBI:61717"/>
    </ligand>
</feature>
<evidence type="ECO:0000313" key="9">
    <source>
        <dbReference type="EMBL" id="PRY48569.1"/>
    </source>
</evidence>
<dbReference type="GO" id="GO:0005506">
    <property type="term" value="F:iron ion binding"/>
    <property type="evidence" value="ECO:0007669"/>
    <property type="project" value="InterPro"/>
</dbReference>
<dbReference type="InterPro" id="IPR036909">
    <property type="entry name" value="Cyt_c-like_dom_sf"/>
</dbReference>
<gene>
    <name evidence="9" type="ORF">B0I27_11428</name>
</gene>
<evidence type="ECO:0000256" key="1">
    <source>
        <dbReference type="ARBA" id="ARBA00022448"/>
    </source>
</evidence>
<dbReference type="PROSITE" id="PS51257">
    <property type="entry name" value="PROKAR_LIPOPROTEIN"/>
    <property type="match status" value="1"/>
</dbReference>
<reference evidence="9 10" key="1">
    <citation type="submission" date="2018-03" db="EMBL/GenBank/DDBJ databases">
        <title>Genomic Encyclopedia of Type Strains, Phase III (KMG-III): the genomes of soil and plant-associated and newly described type strains.</title>
        <authorList>
            <person name="Whitman W."/>
        </authorList>
    </citation>
    <scope>NUCLEOTIDE SEQUENCE [LARGE SCALE GENOMIC DNA]</scope>
    <source>
        <strain evidence="9 10">CGMCC 1.9313</strain>
    </source>
</reference>
<keyword evidence="2 6" id="KW-0349">Heme</keyword>
<evidence type="ECO:0000256" key="2">
    <source>
        <dbReference type="ARBA" id="ARBA00022617"/>
    </source>
</evidence>
<keyword evidence="10" id="KW-1185">Reference proteome</keyword>
<feature type="compositionally biased region" description="Polar residues" evidence="7">
    <location>
        <begin position="38"/>
        <end position="61"/>
    </location>
</feature>
<dbReference type="RefSeq" id="WP_245925539.1">
    <property type="nucleotide sequence ID" value="NZ_PVTH01000014.1"/>
</dbReference>
<organism evidence="9 10">
    <name type="scientific">Arcticibacter pallidicorallinus</name>
    <dbReference type="NCBI Taxonomy" id="1259464"/>
    <lineage>
        <taxon>Bacteria</taxon>
        <taxon>Pseudomonadati</taxon>
        <taxon>Bacteroidota</taxon>
        <taxon>Sphingobacteriia</taxon>
        <taxon>Sphingobacteriales</taxon>
        <taxon>Sphingobacteriaceae</taxon>
        <taxon>Arcticibacter</taxon>
    </lineage>
</organism>
<evidence type="ECO:0000256" key="5">
    <source>
        <dbReference type="ARBA" id="ARBA00023004"/>
    </source>
</evidence>
<dbReference type="Pfam" id="PF00034">
    <property type="entry name" value="Cytochrom_C"/>
    <property type="match status" value="1"/>
</dbReference>
<dbReference type="EMBL" id="PVTH01000014">
    <property type="protein sequence ID" value="PRY48569.1"/>
    <property type="molecule type" value="Genomic_DNA"/>
</dbReference>
<dbReference type="GO" id="GO:0020037">
    <property type="term" value="F:heme binding"/>
    <property type="evidence" value="ECO:0007669"/>
    <property type="project" value="InterPro"/>
</dbReference>